<dbReference type="SUPFAM" id="SSF56112">
    <property type="entry name" value="Protein kinase-like (PK-like)"/>
    <property type="match status" value="1"/>
</dbReference>
<dbReference type="Proteomes" id="UP000247233">
    <property type="component" value="Unassembled WGS sequence"/>
</dbReference>
<name>A0A317WHQ5_9EURO</name>
<dbReference type="VEuPathDB" id="FungiDB:BO70DRAFT_395450"/>
<dbReference type="GeneID" id="37068779"/>
<dbReference type="RefSeq" id="XP_025400109.1">
    <property type="nucleotide sequence ID" value="XM_025546542.1"/>
</dbReference>
<accession>A0A317WHQ5</accession>
<evidence type="ECO:0000313" key="2">
    <source>
        <dbReference type="Proteomes" id="UP000247233"/>
    </source>
</evidence>
<keyword evidence="2" id="KW-1185">Reference proteome</keyword>
<reference evidence="1 2" key="1">
    <citation type="submission" date="2016-12" db="EMBL/GenBank/DDBJ databases">
        <title>The genomes of Aspergillus section Nigri reveals drivers in fungal speciation.</title>
        <authorList>
            <consortium name="DOE Joint Genome Institute"/>
            <person name="Vesth T.C."/>
            <person name="Nybo J."/>
            <person name="Theobald S."/>
            <person name="Brandl J."/>
            <person name="Frisvad J.C."/>
            <person name="Nielsen K.F."/>
            <person name="Lyhne E.K."/>
            <person name="Kogle M.E."/>
            <person name="Kuo A."/>
            <person name="Riley R."/>
            <person name="Clum A."/>
            <person name="Nolan M."/>
            <person name="Lipzen A."/>
            <person name="Salamov A."/>
            <person name="Henrissat B."/>
            <person name="Wiebenga A."/>
            <person name="De Vries R.P."/>
            <person name="Grigoriev I.V."/>
            <person name="Mortensen U.H."/>
            <person name="Andersen M.R."/>
            <person name="Baker S.E."/>
        </authorList>
    </citation>
    <scope>NUCLEOTIDE SEQUENCE [LARGE SCALE GENOMIC DNA]</scope>
    <source>
        <strain evidence="1 2">CBS 117.55</strain>
    </source>
</reference>
<evidence type="ECO:0000313" key="1">
    <source>
        <dbReference type="EMBL" id="PWY84767.1"/>
    </source>
</evidence>
<organism evidence="1 2">
    <name type="scientific">Aspergillus heteromorphus CBS 117.55</name>
    <dbReference type="NCBI Taxonomy" id="1448321"/>
    <lineage>
        <taxon>Eukaryota</taxon>
        <taxon>Fungi</taxon>
        <taxon>Dikarya</taxon>
        <taxon>Ascomycota</taxon>
        <taxon>Pezizomycotina</taxon>
        <taxon>Eurotiomycetes</taxon>
        <taxon>Eurotiomycetidae</taxon>
        <taxon>Eurotiales</taxon>
        <taxon>Aspergillaceae</taxon>
        <taxon>Aspergillus</taxon>
        <taxon>Aspergillus subgen. Circumdati</taxon>
    </lineage>
</organism>
<dbReference type="EMBL" id="MSFL01000009">
    <property type="protein sequence ID" value="PWY84767.1"/>
    <property type="molecule type" value="Genomic_DNA"/>
</dbReference>
<sequence length="175" mass="19636">MSAPSEWTSALKAFPTSGLTLVDPSTEIEEETLPTYQPGKYYPVLQGDVLHNRYQAWDIVSPRTLFSGKNPDGVFDDRVHLAEMVALLGPPPATFRERSKLSAVFWDEQGNWKELAPLPDISLESLAGDIRGKDKEGFLRWLRAALQWNAEDRPSAVDLLFDAWMMEGLGMQKQG</sequence>
<gene>
    <name evidence="1" type="ORF">BO70DRAFT_395450</name>
</gene>
<dbReference type="Gene3D" id="1.10.510.10">
    <property type="entry name" value="Transferase(Phosphotransferase) domain 1"/>
    <property type="match status" value="1"/>
</dbReference>
<evidence type="ECO:0008006" key="3">
    <source>
        <dbReference type="Google" id="ProtNLM"/>
    </source>
</evidence>
<dbReference type="OrthoDB" id="5979581at2759"/>
<dbReference type="STRING" id="1448321.A0A317WHQ5"/>
<protein>
    <recommendedName>
        <fullName evidence="3">Protein kinase domain-containing protein</fullName>
    </recommendedName>
</protein>
<dbReference type="InterPro" id="IPR011009">
    <property type="entry name" value="Kinase-like_dom_sf"/>
</dbReference>
<proteinExistence type="predicted"/>
<dbReference type="AlphaFoldDB" id="A0A317WHQ5"/>
<comment type="caution">
    <text evidence="1">The sequence shown here is derived from an EMBL/GenBank/DDBJ whole genome shotgun (WGS) entry which is preliminary data.</text>
</comment>